<protein>
    <submittedName>
        <fullName evidence="2">Uncharacterized protein</fullName>
    </submittedName>
</protein>
<dbReference type="AlphaFoldDB" id="A0A059BUQ0"/>
<proteinExistence type="predicted"/>
<feature type="compositionally biased region" description="Basic and acidic residues" evidence="1">
    <location>
        <begin position="27"/>
        <end position="48"/>
    </location>
</feature>
<accession>A0A059BUQ0</accession>
<name>A0A059BUQ0_EUCGR</name>
<dbReference type="EMBL" id="KK198758">
    <property type="protein sequence ID" value="KCW69724.1"/>
    <property type="molecule type" value="Genomic_DNA"/>
</dbReference>
<gene>
    <name evidence="2" type="ORF">EUGRSUZ_F03108</name>
</gene>
<sequence>MEIWRTRPAKVMTTMDEGRGPRSGGWRKIEKDRAGGAAQADHERRHEGSSIIHGCKLCLSMASRPLIHGSGDRESPMAANLDGEGATATTMGRARGWRLQWLRRRRRSRWGGGRHGRGREK</sequence>
<reference evidence="2" key="1">
    <citation type="submission" date="2013-07" db="EMBL/GenBank/DDBJ databases">
        <title>The genome of Eucalyptus grandis.</title>
        <authorList>
            <person name="Schmutz J."/>
            <person name="Hayes R."/>
            <person name="Myburg A."/>
            <person name="Tuskan G."/>
            <person name="Grattapaglia D."/>
            <person name="Rokhsar D.S."/>
        </authorList>
    </citation>
    <scope>NUCLEOTIDE SEQUENCE</scope>
    <source>
        <tissue evidence="2">Leaf extractions</tissue>
    </source>
</reference>
<evidence type="ECO:0000256" key="1">
    <source>
        <dbReference type="SAM" id="MobiDB-lite"/>
    </source>
</evidence>
<dbReference type="InParanoid" id="A0A059BUQ0"/>
<organism evidence="2">
    <name type="scientific">Eucalyptus grandis</name>
    <name type="common">Flooded gum</name>
    <dbReference type="NCBI Taxonomy" id="71139"/>
    <lineage>
        <taxon>Eukaryota</taxon>
        <taxon>Viridiplantae</taxon>
        <taxon>Streptophyta</taxon>
        <taxon>Embryophyta</taxon>
        <taxon>Tracheophyta</taxon>
        <taxon>Spermatophyta</taxon>
        <taxon>Magnoliopsida</taxon>
        <taxon>eudicotyledons</taxon>
        <taxon>Gunneridae</taxon>
        <taxon>Pentapetalae</taxon>
        <taxon>rosids</taxon>
        <taxon>malvids</taxon>
        <taxon>Myrtales</taxon>
        <taxon>Myrtaceae</taxon>
        <taxon>Myrtoideae</taxon>
        <taxon>Eucalypteae</taxon>
        <taxon>Eucalyptus</taxon>
    </lineage>
</organism>
<evidence type="ECO:0000313" key="2">
    <source>
        <dbReference type="EMBL" id="KCW69724.1"/>
    </source>
</evidence>
<feature type="region of interest" description="Disordered" evidence="1">
    <location>
        <begin position="14"/>
        <end position="49"/>
    </location>
</feature>
<dbReference type="Gramene" id="KCW69724">
    <property type="protein sequence ID" value="KCW69724"/>
    <property type="gene ID" value="EUGRSUZ_F03108"/>
</dbReference>